<evidence type="ECO:0000256" key="10">
    <source>
        <dbReference type="RuleBase" id="RU361183"/>
    </source>
</evidence>
<keyword evidence="5 9" id="KW-0862">Zinc</keyword>
<keyword evidence="4 9" id="KW-0378">Hydrolase</keyword>
<evidence type="ECO:0000256" key="11">
    <source>
        <dbReference type="SAM" id="MobiDB-lite"/>
    </source>
</evidence>
<keyword evidence="16" id="KW-1185">Reference proteome</keyword>
<reference evidence="15" key="1">
    <citation type="submission" date="2023-07" db="EMBL/GenBank/DDBJ databases">
        <title>Chromosome-level genome assembly of Artemia franciscana.</title>
        <authorList>
            <person name="Jo E."/>
        </authorList>
    </citation>
    <scope>NUCLEOTIDE SEQUENCE</scope>
    <source>
        <tissue evidence="15">Whole body</tissue>
    </source>
</reference>
<evidence type="ECO:0000256" key="4">
    <source>
        <dbReference type="ARBA" id="ARBA00022801"/>
    </source>
</evidence>
<evidence type="ECO:0000256" key="6">
    <source>
        <dbReference type="ARBA" id="ARBA00023049"/>
    </source>
</evidence>
<proteinExistence type="predicted"/>
<feature type="domain" description="Peptidase M12A" evidence="14">
    <location>
        <begin position="188"/>
        <end position="403"/>
    </location>
</feature>
<feature type="domain" description="CUB" evidence="13">
    <location>
        <begin position="439"/>
        <end position="568"/>
    </location>
</feature>
<keyword evidence="6 9" id="KW-0482">Metalloprotease</keyword>
<dbReference type="Proteomes" id="UP001187531">
    <property type="component" value="Unassembled WGS sequence"/>
</dbReference>
<evidence type="ECO:0000256" key="12">
    <source>
        <dbReference type="SAM" id="Phobius"/>
    </source>
</evidence>
<dbReference type="PRINTS" id="PR00480">
    <property type="entry name" value="ASTACIN"/>
</dbReference>
<dbReference type="GO" id="GO:0006508">
    <property type="term" value="P:proteolysis"/>
    <property type="evidence" value="ECO:0007669"/>
    <property type="project" value="UniProtKB-KW"/>
</dbReference>
<comment type="caution">
    <text evidence="8">Lacks conserved residue(s) required for the propagation of feature annotation.</text>
</comment>
<evidence type="ECO:0000259" key="14">
    <source>
        <dbReference type="PROSITE" id="PS51864"/>
    </source>
</evidence>
<accession>A0AA88ICB3</accession>
<evidence type="ECO:0000256" key="1">
    <source>
        <dbReference type="ARBA" id="ARBA00022536"/>
    </source>
</evidence>
<sequence>AKARCSPYFATIVAMILQTLLPCLLAVAYPVNGDDSKSLEILPSDNHRVKTDHTKRPRTKADVADKTFEHMLLIKKINRDYSKSTKIVPSVNERVEMDHTKKSPSAPLVVDMTLGDRLFPKEIHGADSRSTHISSFPNKAKQENDPNSSSEPDMVYKKLGDMHFTKESWEEWNSVHGNKAGDMRVSWRPQQKKRNIRWPKDKQGNVIVPFMIDYEHYKKLGVTDFQFLYDGFKQWEKGTCVRAVPYKKVKNNPAFKNGKGILFVNARRNECSSYVGRLPNHRQNLILGIGCLEPNIVAHEFAHALGLGHEHQRTDRDKYLAVFPYNMDPKAHLNMDIQPWDSFNVTFNYLSNLHYGWKTAAKNPYSFSPTMLPRDPTLQYLMSGVHSVTHFDRLILNKAYACADKYTKDCGFYLDCLNFGYFGPDCTCICPEGTGGIYCETRLSAKLPVYPPPECGGHITEEGVFTTPDVLNASTTCIFWVRPPICQVAKVTIESSTIKKNNHSKCNPEHLAVRTGNIYEADHGFLCGRRAAPGTEFHGKPDLVLEYGASDVGHVKSSLSFSVDFYPDAFCKPPTRNDKNKCIIYDNVDGSYTFYSSESMDEECHSEISFPRARYIRIVSRIFDVPSRDDKCMDGGMYFHAPHQGKISHCNEEFVNDVVSGNTVRIHFVPSLSLWSRNGFKLVILPLVEAPSNIH</sequence>
<keyword evidence="12" id="KW-0812">Transmembrane</keyword>
<feature type="binding site" evidence="9">
    <location>
        <position position="309"/>
    </location>
    <ligand>
        <name>Zn(2+)</name>
        <dbReference type="ChEBI" id="CHEBI:29105"/>
        <note>catalytic</note>
    </ligand>
</feature>
<dbReference type="InterPro" id="IPR024079">
    <property type="entry name" value="MetalloPept_cat_dom_sf"/>
</dbReference>
<feature type="binding site" evidence="9">
    <location>
        <position position="299"/>
    </location>
    <ligand>
        <name>Zn(2+)</name>
        <dbReference type="ChEBI" id="CHEBI:29105"/>
        <note>catalytic</note>
    </ligand>
</feature>
<evidence type="ECO:0000259" key="13">
    <source>
        <dbReference type="PROSITE" id="PS01180"/>
    </source>
</evidence>
<dbReference type="SMART" id="SM00235">
    <property type="entry name" value="ZnMc"/>
    <property type="match status" value="1"/>
</dbReference>
<evidence type="ECO:0000256" key="8">
    <source>
        <dbReference type="PROSITE-ProRule" id="PRU00059"/>
    </source>
</evidence>
<dbReference type="AlphaFoldDB" id="A0AA88ICB3"/>
<comment type="caution">
    <text evidence="15">The sequence shown here is derived from an EMBL/GenBank/DDBJ whole genome shotgun (WGS) entry which is preliminary data.</text>
</comment>
<evidence type="ECO:0000256" key="5">
    <source>
        <dbReference type="ARBA" id="ARBA00022833"/>
    </source>
</evidence>
<organism evidence="15 16">
    <name type="scientific">Artemia franciscana</name>
    <name type="common">Brine shrimp</name>
    <name type="synonym">Artemia sanfranciscana</name>
    <dbReference type="NCBI Taxonomy" id="6661"/>
    <lineage>
        <taxon>Eukaryota</taxon>
        <taxon>Metazoa</taxon>
        <taxon>Ecdysozoa</taxon>
        <taxon>Arthropoda</taxon>
        <taxon>Crustacea</taxon>
        <taxon>Branchiopoda</taxon>
        <taxon>Anostraca</taxon>
        <taxon>Artemiidae</taxon>
        <taxon>Artemia</taxon>
    </lineage>
</organism>
<feature type="region of interest" description="Disordered" evidence="11">
    <location>
        <begin position="123"/>
        <end position="154"/>
    </location>
</feature>
<dbReference type="Gene3D" id="3.40.390.10">
    <property type="entry name" value="Collagenase (Catalytic Domain)"/>
    <property type="match status" value="1"/>
</dbReference>
<feature type="non-terminal residue" evidence="15">
    <location>
        <position position="1"/>
    </location>
</feature>
<evidence type="ECO:0000313" key="16">
    <source>
        <dbReference type="Proteomes" id="UP001187531"/>
    </source>
</evidence>
<dbReference type="InterPro" id="IPR000859">
    <property type="entry name" value="CUB_dom"/>
</dbReference>
<evidence type="ECO:0000256" key="9">
    <source>
        <dbReference type="PROSITE-ProRule" id="PRU01211"/>
    </source>
</evidence>
<feature type="transmembrane region" description="Helical" evidence="12">
    <location>
        <begin position="7"/>
        <end position="29"/>
    </location>
</feature>
<evidence type="ECO:0000256" key="7">
    <source>
        <dbReference type="ARBA" id="ARBA00023157"/>
    </source>
</evidence>
<comment type="cofactor">
    <cofactor evidence="9 10">
        <name>Zn(2+)</name>
        <dbReference type="ChEBI" id="CHEBI:29105"/>
    </cofactor>
    <text evidence="9 10">Binds 1 zinc ion per subunit.</text>
</comment>
<dbReference type="EC" id="3.4.24.-" evidence="10"/>
<evidence type="ECO:0000256" key="2">
    <source>
        <dbReference type="ARBA" id="ARBA00022670"/>
    </source>
</evidence>
<keyword evidence="12" id="KW-0472">Membrane</keyword>
<dbReference type="EMBL" id="JAVRJZ010000002">
    <property type="protein sequence ID" value="KAK2725930.1"/>
    <property type="molecule type" value="Genomic_DNA"/>
</dbReference>
<dbReference type="PANTHER" id="PTHR10127">
    <property type="entry name" value="DISCOIDIN, CUB, EGF, LAMININ , AND ZINC METALLOPROTEASE DOMAIN CONTAINING"/>
    <property type="match status" value="1"/>
</dbReference>
<dbReference type="PROSITE" id="PS51864">
    <property type="entry name" value="ASTACIN"/>
    <property type="match status" value="1"/>
</dbReference>
<dbReference type="GO" id="GO:0004222">
    <property type="term" value="F:metalloendopeptidase activity"/>
    <property type="evidence" value="ECO:0007669"/>
    <property type="project" value="UniProtKB-UniRule"/>
</dbReference>
<keyword evidence="1" id="KW-0245">EGF-like domain</keyword>
<dbReference type="PROSITE" id="PS01180">
    <property type="entry name" value="CUB"/>
    <property type="match status" value="1"/>
</dbReference>
<dbReference type="InterPro" id="IPR006026">
    <property type="entry name" value="Peptidase_Metallo"/>
</dbReference>
<dbReference type="SUPFAM" id="SSF55486">
    <property type="entry name" value="Metalloproteases ('zincins'), catalytic domain"/>
    <property type="match status" value="1"/>
</dbReference>
<keyword evidence="3 9" id="KW-0479">Metal-binding</keyword>
<feature type="active site" evidence="9">
    <location>
        <position position="300"/>
    </location>
</feature>
<name>A0AA88ICB3_ARTSF</name>
<dbReference type="InterPro" id="IPR001506">
    <property type="entry name" value="Peptidase_M12A"/>
</dbReference>
<protein>
    <recommendedName>
        <fullName evidence="10">Metalloendopeptidase</fullName>
        <ecNumber evidence="10">3.4.24.-</ecNumber>
    </recommendedName>
</protein>
<evidence type="ECO:0000256" key="3">
    <source>
        <dbReference type="ARBA" id="ARBA00022723"/>
    </source>
</evidence>
<gene>
    <name evidence="15" type="ORF">QYM36_000416</name>
</gene>
<dbReference type="PANTHER" id="PTHR10127:SF780">
    <property type="entry name" value="METALLOENDOPEPTIDASE"/>
    <property type="match status" value="1"/>
</dbReference>
<dbReference type="Pfam" id="PF01400">
    <property type="entry name" value="Astacin"/>
    <property type="match status" value="1"/>
</dbReference>
<keyword evidence="2 9" id="KW-0645">Protease</keyword>
<feature type="binding site" evidence="9">
    <location>
        <position position="303"/>
    </location>
    <ligand>
        <name>Zn(2+)</name>
        <dbReference type="ChEBI" id="CHEBI:29105"/>
        <note>catalytic</note>
    </ligand>
</feature>
<dbReference type="InterPro" id="IPR035914">
    <property type="entry name" value="Sperma_CUB_dom_sf"/>
</dbReference>
<keyword evidence="7" id="KW-1015">Disulfide bond</keyword>
<keyword evidence="12" id="KW-1133">Transmembrane helix</keyword>
<dbReference type="GO" id="GO:0008270">
    <property type="term" value="F:zinc ion binding"/>
    <property type="evidence" value="ECO:0007669"/>
    <property type="project" value="UniProtKB-UniRule"/>
</dbReference>
<evidence type="ECO:0000313" key="15">
    <source>
        <dbReference type="EMBL" id="KAK2725930.1"/>
    </source>
</evidence>
<dbReference type="SUPFAM" id="SSF49854">
    <property type="entry name" value="Spermadhesin, CUB domain"/>
    <property type="match status" value="1"/>
</dbReference>